<sequence>MSVPTPYYGEQPNPWKPLEQYPFQEEFLPQLEGPSELELAMETFTGHSAEPCYTSREDPNKQLRLLVEQIARVPERSFPEMDPHIQAMAQTDFSFPRETEDTLQSIKKHIEVIEKACAQFSQDNLYAAIQVEEEEEEGNHEDVEEHIEVVTESSHDNHDQVYPLVVDHNCPHFCSDMLGPSEEMQDDLVEEITWRLALQSVLEEEERERVREEVVEDEEESKEEEVLDLFQGER</sequence>
<accession>A0AAV2CEY2</accession>
<dbReference type="Proteomes" id="UP001497516">
    <property type="component" value="Chromosome 1"/>
</dbReference>
<gene>
    <name evidence="2" type="ORF">LTRI10_LOCUS2314</name>
</gene>
<dbReference type="EMBL" id="OZ034813">
    <property type="protein sequence ID" value="CAL1354509.1"/>
    <property type="molecule type" value="Genomic_DNA"/>
</dbReference>
<reference evidence="2 3" key="1">
    <citation type="submission" date="2024-04" db="EMBL/GenBank/DDBJ databases">
        <authorList>
            <person name="Fracassetti M."/>
        </authorList>
    </citation>
    <scope>NUCLEOTIDE SEQUENCE [LARGE SCALE GENOMIC DNA]</scope>
</reference>
<evidence type="ECO:0000256" key="1">
    <source>
        <dbReference type="SAM" id="MobiDB-lite"/>
    </source>
</evidence>
<evidence type="ECO:0000313" key="2">
    <source>
        <dbReference type="EMBL" id="CAL1354509.1"/>
    </source>
</evidence>
<feature type="compositionally biased region" description="Acidic residues" evidence="1">
    <location>
        <begin position="214"/>
        <end position="227"/>
    </location>
</feature>
<evidence type="ECO:0000313" key="3">
    <source>
        <dbReference type="Proteomes" id="UP001497516"/>
    </source>
</evidence>
<proteinExistence type="predicted"/>
<name>A0AAV2CEY2_9ROSI</name>
<feature type="region of interest" description="Disordered" evidence="1">
    <location>
        <begin position="207"/>
        <end position="234"/>
    </location>
</feature>
<dbReference type="AlphaFoldDB" id="A0AAV2CEY2"/>
<protein>
    <submittedName>
        <fullName evidence="2">Uncharacterized protein</fullName>
    </submittedName>
</protein>
<organism evidence="2 3">
    <name type="scientific">Linum trigynum</name>
    <dbReference type="NCBI Taxonomy" id="586398"/>
    <lineage>
        <taxon>Eukaryota</taxon>
        <taxon>Viridiplantae</taxon>
        <taxon>Streptophyta</taxon>
        <taxon>Embryophyta</taxon>
        <taxon>Tracheophyta</taxon>
        <taxon>Spermatophyta</taxon>
        <taxon>Magnoliopsida</taxon>
        <taxon>eudicotyledons</taxon>
        <taxon>Gunneridae</taxon>
        <taxon>Pentapetalae</taxon>
        <taxon>rosids</taxon>
        <taxon>fabids</taxon>
        <taxon>Malpighiales</taxon>
        <taxon>Linaceae</taxon>
        <taxon>Linum</taxon>
    </lineage>
</organism>
<keyword evidence="3" id="KW-1185">Reference proteome</keyword>